<sequence>MLIGYARVSSSEQETTLQRDALRRAKVRRIVEEKRSSLKSRPALEVLLDGLRPGDVVLVYKVDRFARSLADLLRILDRIERAGAGFRSLTEPIDTGSPAGRMMMHLLGAFAEFERSMIRERSMAGQGAAAARGVHCGRPRSLSSAVEAQVYRKWASGGYTMTELAASHGVHLSSIKRVILRRERPDSPAVARRDWQNEGA</sequence>
<dbReference type="PROSITE" id="PS51736">
    <property type="entry name" value="RECOMBINASES_3"/>
    <property type="match status" value="1"/>
</dbReference>
<dbReference type="SUPFAM" id="SSF53041">
    <property type="entry name" value="Resolvase-like"/>
    <property type="match status" value="1"/>
</dbReference>
<dbReference type="GO" id="GO:0003677">
    <property type="term" value="F:DNA binding"/>
    <property type="evidence" value="ECO:0007669"/>
    <property type="project" value="UniProtKB-KW"/>
</dbReference>
<evidence type="ECO:0000256" key="7">
    <source>
        <dbReference type="PROSITE-ProRule" id="PRU10137"/>
    </source>
</evidence>
<dbReference type="Gene3D" id="3.40.50.1390">
    <property type="entry name" value="Resolvase, N-terminal catalytic domain"/>
    <property type="match status" value="1"/>
</dbReference>
<dbReference type="CDD" id="cd03768">
    <property type="entry name" value="SR_ResInv"/>
    <property type="match status" value="1"/>
</dbReference>
<dbReference type="SMART" id="SM00857">
    <property type="entry name" value="Resolvase"/>
    <property type="match status" value="1"/>
</dbReference>
<gene>
    <name evidence="9" type="ORF">EXJ73_02330</name>
</gene>
<dbReference type="RefSeq" id="WP_268147031.1">
    <property type="nucleotide sequence ID" value="NZ_JAPPUW010000002.1"/>
</dbReference>
<proteinExistence type="inferred from homology"/>
<keyword evidence="4" id="KW-0238">DNA-binding</keyword>
<name>A0A9X4R3G8_9BURK</name>
<dbReference type="InterPro" id="IPR006118">
    <property type="entry name" value="Recombinase_CS"/>
</dbReference>
<comment type="caution">
    <text evidence="9">The sequence shown here is derived from an EMBL/GenBank/DDBJ whole genome shotgun (WGS) entry which is preliminary data.</text>
</comment>
<keyword evidence="5" id="KW-0233">DNA recombination</keyword>
<feature type="domain" description="Resolvase/invertase-type recombinase catalytic" evidence="8">
    <location>
        <begin position="1"/>
        <end position="133"/>
    </location>
</feature>
<dbReference type="EMBL" id="SGUG01000003">
    <property type="protein sequence ID" value="MDG0861311.1"/>
    <property type="molecule type" value="Genomic_DNA"/>
</dbReference>
<dbReference type="AlphaFoldDB" id="A0A9X4R3G8"/>
<dbReference type="Pfam" id="PF00239">
    <property type="entry name" value="Resolvase"/>
    <property type="match status" value="1"/>
</dbReference>
<evidence type="ECO:0000256" key="2">
    <source>
        <dbReference type="ARBA" id="ARBA00022908"/>
    </source>
</evidence>
<comment type="similarity">
    <text evidence="1">Belongs to the site-specific recombinase resolvase family.</text>
</comment>
<accession>A0A9X4R3G8</accession>
<evidence type="ECO:0000256" key="5">
    <source>
        <dbReference type="ARBA" id="ARBA00023172"/>
    </source>
</evidence>
<keyword evidence="3" id="KW-0230">DNA invertase</keyword>
<evidence type="ECO:0000313" key="10">
    <source>
        <dbReference type="Proteomes" id="UP001152766"/>
    </source>
</evidence>
<dbReference type="PANTHER" id="PTHR30461:SF2">
    <property type="entry name" value="SERINE RECOMBINASE PINE-RELATED"/>
    <property type="match status" value="1"/>
</dbReference>
<keyword evidence="10" id="KW-1185">Reference proteome</keyword>
<dbReference type="InterPro" id="IPR006119">
    <property type="entry name" value="Resolv_N"/>
</dbReference>
<keyword evidence="2" id="KW-0229">DNA integration</keyword>
<dbReference type="InterPro" id="IPR050639">
    <property type="entry name" value="SSR_resolvase"/>
</dbReference>
<dbReference type="Proteomes" id="UP001152766">
    <property type="component" value="Unassembled WGS sequence"/>
</dbReference>
<evidence type="ECO:0000256" key="4">
    <source>
        <dbReference type="ARBA" id="ARBA00023125"/>
    </source>
</evidence>
<evidence type="ECO:0000313" key="9">
    <source>
        <dbReference type="EMBL" id="MDG0861311.1"/>
    </source>
</evidence>
<protein>
    <submittedName>
        <fullName evidence="9">Recombinase family protein</fullName>
    </submittedName>
</protein>
<organism evidence="9 10">
    <name type="scientific">Pelomonas aquatica</name>
    <dbReference type="NCBI Taxonomy" id="431058"/>
    <lineage>
        <taxon>Bacteria</taxon>
        <taxon>Pseudomonadati</taxon>
        <taxon>Pseudomonadota</taxon>
        <taxon>Betaproteobacteria</taxon>
        <taxon>Burkholderiales</taxon>
        <taxon>Sphaerotilaceae</taxon>
        <taxon>Roseateles</taxon>
    </lineage>
</organism>
<dbReference type="FunFam" id="3.40.50.1390:FF:000001">
    <property type="entry name" value="DNA recombinase"/>
    <property type="match status" value="1"/>
</dbReference>
<dbReference type="GO" id="GO:0000150">
    <property type="term" value="F:DNA strand exchange activity"/>
    <property type="evidence" value="ECO:0007669"/>
    <property type="project" value="UniProtKB-KW"/>
</dbReference>
<evidence type="ECO:0000256" key="3">
    <source>
        <dbReference type="ARBA" id="ARBA00023100"/>
    </source>
</evidence>
<feature type="active site" description="O-(5'-phospho-DNA)-serine intermediate" evidence="6 7">
    <location>
        <position position="9"/>
    </location>
</feature>
<evidence type="ECO:0000256" key="1">
    <source>
        <dbReference type="ARBA" id="ARBA00009913"/>
    </source>
</evidence>
<evidence type="ECO:0000259" key="8">
    <source>
        <dbReference type="PROSITE" id="PS51736"/>
    </source>
</evidence>
<dbReference type="InterPro" id="IPR036162">
    <property type="entry name" value="Resolvase-like_N_sf"/>
</dbReference>
<dbReference type="GO" id="GO:0015074">
    <property type="term" value="P:DNA integration"/>
    <property type="evidence" value="ECO:0007669"/>
    <property type="project" value="UniProtKB-KW"/>
</dbReference>
<reference evidence="9" key="1">
    <citation type="submission" date="2019-02" db="EMBL/GenBank/DDBJ databases">
        <title>Draft genome of the type strain Pelomonas aquatica CCUG 52575T.</title>
        <authorList>
            <person name="Gomila M."/>
            <person name="Lalucat J."/>
        </authorList>
    </citation>
    <scope>NUCLEOTIDE SEQUENCE</scope>
    <source>
        <strain evidence="9">CCUG 52575</strain>
    </source>
</reference>
<dbReference type="PANTHER" id="PTHR30461">
    <property type="entry name" value="DNA-INVERTASE FROM LAMBDOID PROPHAGE"/>
    <property type="match status" value="1"/>
</dbReference>
<dbReference type="PROSITE" id="PS00397">
    <property type="entry name" value="RECOMBINASES_1"/>
    <property type="match status" value="1"/>
</dbReference>
<evidence type="ECO:0000256" key="6">
    <source>
        <dbReference type="PIRSR" id="PIRSR606118-50"/>
    </source>
</evidence>